<name>A0A9P0GZU7_NEZVI</name>
<organism evidence="2 3">
    <name type="scientific">Nezara viridula</name>
    <name type="common">Southern green stink bug</name>
    <name type="synonym">Cimex viridulus</name>
    <dbReference type="NCBI Taxonomy" id="85310"/>
    <lineage>
        <taxon>Eukaryota</taxon>
        <taxon>Metazoa</taxon>
        <taxon>Ecdysozoa</taxon>
        <taxon>Arthropoda</taxon>
        <taxon>Hexapoda</taxon>
        <taxon>Insecta</taxon>
        <taxon>Pterygota</taxon>
        <taxon>Neoptera</taxon>
        <taxon>Paraneoptera</taxon>
        <taxon>Hemiptera</taxon>
        <taxon>Heteroptera</taxon>
        <taxon>Panheteroptera</taxon>
        <taxon>Pentatomomorpha</taxon>
        <taxon>Pentatomoidea</taxon>
        <taxon>Pentatomidae</taxon>
        <taxon>Pentatominae</taxon>
        <taxon>Nezara</taxon>
    </lineage>
</organism>
<keyword evidence="3" id="KW-1185">Reference proteome</keyword>
<accession>A0A9P0GZU7</accession>
<sequence length="90" mass="9793">MQKASLLIISQHFLVAEETPADLDKRVVFKKPVKKRASEEETGGNAKQQKSDKGGKSDVSSKRTKGKKTVAAAKGPLSFCDDPEEDCCKL</sequence>
<feature type="compositionally biased region" description="Basic and acidic residues" evidence="1">
    <location>
        <begin position="49"/>
        <end position="61"/>
    </location>
</feature>
<gene>
    <name evidence="2" type="ORF">NEZAVI_LOCUS980</name>
</gene>
<reference evidence="2" key="1">
    <citation type="submission" date="2022-01" db="EMBL/GenBank/DDBJ databases">
        <authorList>
            <person name="King R."/>
        </authorList>
    </citation>
    <scope>NUCLEOTIDE SEQUENCE</scope>
</reference>
<protein>
    <submittedName>
        <fullName evidence="2">Uncharacterized protein</fullName>
    </submittedName>
</protein>
<evidence type="ECO:0000313" key="3">
    <source>
        <dbReference type="Proteomes" id="UP001152798"/>
    </source>
</evidence>
<feature type="region of interest" description="Disordered" evidence="1">
    <location>
        <begin position="32"/>
        <end position="90"/>
    </location>
</feature>
<evidence type="ECO:0000313" key="2">
    <source>
        <dbReference type="EMBL" id="CAH1389596.1"/>
    </source>
</evidence>
<feature type="compositionally biased region" description="Acidic residues" evidence="1">
    <location>
        <begin position="81"/>
        <end position="90"/>
    </location>
</feature>
<evidence type="ECO:0000256" key="1">
    <source>
        <dbReference type="SAM" id="MobiDB-lite"/>
    </source>
</evidence>
<proteinExistence type="predicted"/>
<dbReference type="AlphaFoldDB" id="A0A9P0GZU7"/>
<dbReference type="Proteomes" id="UP001152798">
    <property type="component" value="Chromosome 1"/>
</dbReference>
<dbReference type="EMBL" id="OV725077">
    <property type="protein sequence ID" value="CAH1389596.1"/>
    <property type="molecule type" value="Genomic_DNA"/>
</dbReference>